<dbReference type="GO" id="GO:0007165">
    <property type="term" value="P:signal transduction"/>
    <property type="evidence" value="ECO:0007669"/>
    <property type="project" value="InterPro"/>
</dbReference>
<gene>
    <name evidence="6" type="ORF">EOD39_15181</name>
</gene>
<dbReference type="GO" id="GO:0016301">
    <property type="term" value="F:kinase activity"/>
    <property type="evidence" value="ECO:0007669"/>
    <property type="project" value="UniProtKB-KW"/>
</dbReference>
<evidence type="ECO:0000313" key="6">
    <source>
        <dbReference type="EMBL" id="RXM96831.1"/>
    </source>
</evidence>
<evidence type="ECO:0000256" key="1">
    <source>
        <dbReference type="ARBA" id="ARBA00004300"/>
    </source>
</evidence>
<organism evidence="6 7">
    <name type="scientific">Acipenser ruthenus</name>
    <name type="common">Sterlet sturgeon</name>
    <dbReference type="NCBI Taxonomy" id="7906"/>
    <lineage>
        <taxon>Eukaryota</taxon>
        <taxon>Metazoa</taxon>
        <taxon>Chordata</taxon>
        <taxon>Craniata</taxon>
        <taxon>Vertebrata</taxon>
        <taxon>Euteleostomi</taxon>
        <taxon>Actinopterygii</taxon>
        <taxon>Chondrostei</taxon>
        <taxon>Acipenseriformes</taxon>
        <taxon>Acipenseridae</taxon>
        <taxon>Acipenser</taxon>
    </lineage>
</organism>
<keyword evidence="4" id="KW-0206">Cytoskeleton</keyword>
<dbReference type="EMBL" id="SCEB01001413">
    <property type="protein sequence ID" value="RXM96831.1"/>
    <property type="molecule type" value="Genomic_DNA"/>
</dbReference>
<evidence type="ECO:0000256" key="5">
    <source>
        <dbReference type="SAM" id="Coils"/>
    </source>
</evidence>
<accession>A0A662YLY4</accession>
<dbReference type="PANTHER" id="PTHR44981:SF1">
    <property type="entry name" value="A-KINASE ANCHOR PROTEIN 9"/>
    <property type="match status" value="1"/>
</dbReference>
<dbReference type="GO" id="GO:0060090">
    <property type="term" value="F:molecular adaptor activity"/>
    <property type="evidence" value="ECO:0007669"/>
    <property type="project" value="InterPro"/>
</dbReference>
<protein>
    <submittedName>
        <fullName evidence="6">A-kinase anchor protein 9</fullName>
    </submittedName>
</protein>
<evidence type="ECO:0000256" key="4">
    <source>
        <dbReference type="ARBA" id="ARBA00023212"/>
    </source>
</evidence>
<evidence type="ECO:0000256" key="2">
    <source>
        <dbReference type="ARBA" id="ARBA00022490"/>
    </source>
</evidence>
<dbReference type="Proteomes" id="UP000289886">
    <property type="component" value="Unassembled WGS sequence"/>
</dbReference>
<sequence>MFTGGELDLENEEFMVNISTRLQVAVEKLLEAITETTNQLEHAKITQIELTRESFKRNAEISELVKRQEELQERLSEETKAREQLALELHKAEGSTSYAQLHYGTRR</sequence>
<comment type="caution">
    <text evidence="6">The sequence shown here is derived from an EMBL/GenBank/DDBJ whole genome shotgun (WGS) entry which is preliminary data.</text>
</comment>
<keyword evidence="3 5" id="KW-0175">Coiled coil</keyword>
<keyword evidence="6" id="KW-0808">Transferase</keyword>
<dbReference type="InterPro" id="IPR028745">
    <property type="entry name" value="AKAP9/Pericentrin"/>
</dbReference>
<evidence type="ECO:0000313" key="7">
    <source>
        <dbReference type="Proteomes" id="UP000289886"/>
    </source>
</evidence>
<evidence type="ECO:0000256" key="3">
    <source>
        <dbReference type="ARBA" id="ARBA00023054"/>
    </source>
</evidence>
<name>A0A662YLY4_ACIRT</name>
<feature type="coiled-coil region" evidence="5">
    <location>
        <begin position="26"/>
        <end position="88"/>
    </location>
</feature>
<dbReference type="PANTHER" id="PTHR44981">
    <property type="entry name" value="PERICENTRIN-LIKE PROTEIN, ISOFORM F"/>
    <property type="match status" value="1"/>
</dbReference>
<comment type="subcellular location">
    <subcellularLocation>
        <location evidence="1">Cytoplasm</location>
        <location evidence="1">Cytoskeleton</location>
        <location evidence="1">Microtubule organizing center</location>
        <location evidence="1">Centrosome</location>
    </subcellularLocation>
</comment>
<reference evidence="6 7" key="1">
    <citation type="submission" date="2019-01" db="EMBL/GenBank/DDBJ databases">
        <title>Draft Genome and Complete Hox-Cluster Characterization of the Sterlet Sturgeon (Acipenser ruthenus).</title>
        <authorList>
            <person name="Wei Q."/>
        </authorList>
    </citation>
    <scope>NUCLEOTIDE SEQUENCE [LARGE SCALE GENOMIC DNA]</scope>
    <source>
        <strain evidence="6">WHYD16114868_AA</strain>
        <tissue evidence="6">Blood</tissue>
    </source>
</reference>
<proteinExistence type="predicted"/>
<keyword evidence="7" id="KW-1185">Reference proteome</keyword>
<keyword evidence="2" id="KW-0963">Cytoplasm</keyword>
<keyword evidence="6" id="KW-0418">Kinase</keyword>
<dbReference type="AlphaFoldDB" id="A0A662YLY4"/>
<dbReference type="GO" id="GO:0005813">
    <property type="term" value="C:centrosome"/>
    <property type="evidence" value="ECO:0007669"/>
    <property type="project" value="UniProtKB-SubCell"/>
</dbReference>